<dbReference type="OrthoDB" id="2116389at2759"/>
<keyword evidence="3 8" id="KW-0813">Transport</keyword>
<name>Q0Z9A9_CANGB</name>
<feature type="transmembrane region" description="Helical" evidence="10">
    <location>
        <begin position="517"/>
        <end position="533"/>
    </location>
</feature>
<dbReference type="CDD" id="cd11484">
    <property type="entry name" value="SLC-NCS1sbd_CobB-like"/>
    <property type="match status" value="1"/>
</dbReference>
<evidence type="ECO:0000313" key="13">
    <source>
        <dbReference type="EMBL" id="ABG43013.1"/>
    </source>
</evidence>
<dbReference type="GO" id="GO:0000329">
    <property type="term" value="C:fungal-type vacuole membrane"/>
    <property type="evidence" value="ECO:0007669"/>
    <property type="project" value="TreeGrafter"/>
</dbReference>
<evidence type="ECO:0000313" key="11">
    <source>
        <dbReference type="EMBL" id="ABG43011.1"/>
    </source>
</evidence>
<dbReference type="VEuPathDB" id="FungiDB:GWK60_I00209"/>
<evidence type="ECO:0000256" key="8">
    <source>
        <dbReference type="PIRNR" id="PIRNR002744"/>
    </source>
</evidence>
<dbReference type="RefSeq" id="XP_448803.1">
    <property type="nucleotide sequence ID" value="XM_448803.1"/>
</dbReference>
<dbReference type="PANTHER" id="PTHR31806">
    <property type="entry name" value="PURINE-CYTOSINE PERMEASE FCY2-RELATED"/>
    <property type="match status" value="1"/>
</dbReference>
<feature type="region of interest" description="Disordered" evidence="9">
    <location>
        <begin position="1"/>
        <end position="20"/>
    </location>
</feature>
<gene>
    <name evidence="13" type="primary">FCY21</name>
    <name evidence="14" type="ORF">AO440_003813</name>
</gene>
<feature type="transmembrane region" description="Helical" evidence="10">
    <location>
        <begin position="312"/>
        <end position="335"/>
    </location>
</feature>
<evidence type="ECO:0000256" key="2">
    <source>
        <dbReference type="ARBA" id="ARBA00008974"/>
    </source>
</evidence>
<dbReference type="AlphaFoldDB" id="Q0Z9A9"/>
<protein>
    <submittedName>
        <fullName evidence="13 14">Cytosine permease</fullName>
    </submittedName>
</protein>
<feature type="transmembrane region" description="Helical" evidence="10">
    <location>
        <begin position="176"/>
        <end position="200"/>
    </location>
</feature>
<evidence type="ECO:0000313" key="14">
    <source>
        <dbReference type="EMBL" id="KTA96690.1"/>
    </source>
</evidence>
<feature type="transmembrane region" description="Helical" evidence="10">
    <location>
        <begin position="408"/>
        <end position="428"/>
    </location>
</feature>
<reference evidence="13" key="1">
    <citation type="journal article" date="2011" name="Mycopathologia">
        <title>Molecular mechanisms of resistance to 5-fluorocytosine in laboratory mutants of Candida glabrata.</title>
        <authorList>
            <person name="Vandeputte P."/>
            <person name="Pineau L."/>
            <person name="Larcher G."/>
            <person name="Noel T."/>
            <person name="Brethes D."/>
            <person name="Chabasse D."/>
            <person name="Bouchara J.P."/>
        </authorList>
    </citation>
    <scope>NUCLEOTIDE SEQUENCE</scope>
    <source>
        <strain evidence="12">1085P1</strain>
        <strain evidence="13">1085P10</strain>
        <strain evidence="11">1085S</strain>
    </source>
</reference>
<dbReference type="KEGG" id="cgr:2890925"/>
<feature type="transmembrane region" description="Helical" evidence="10">
    <location>
        <begin position="355"/>
        <end position="378"/>
    </location>
</feature>
<evidence type="ECO:0000256" key="3">
    <source>
        <dbReference type="ARBA" id="ARBA00022448"/>
    </source>
</evidence>
<accession>Q0Z9A9</accession>
<feature type="transmembrane region" description="Helical" evidence="10">
    <location>
        <begin position="240"/>
        <end position="257"/>
    </location>
</feature>
<comment type="similarity">
    <text evidence="2 8">Belongs to the purine-cytosine permease (2.A.39) family.</text>
</comment>
<dbReference type="VEuPathDB" id="FungiDB:B1J91_L00671g"/>
<feature type="transmembrane region" description="Helical" evidence="10">
    <location>
        <begin position="440"/>
        <end position="458"/>
    </location>
</feature>
<dbReference type="InterPro" id="IPR026030">
    <property type="entry name" value="Pur-cyt_permease_Fcy2/21/22"/>
</dbReference>
<dbReference type="GO" id="GO:0015205">
    <property type="term" value="F:nucleobase transmembrane transporter activity"/>
    <property type="evidence" value="ECO:0007669"/>
    <property type="project" value="TreeGrafter"/>
</dbReference>
<dbReference type="InterPro" id="IPR001248">
    <property type="entry name" value="Pur-cyt_permease"/>
</dbReference>
<dbReference type="NCBIfam" id="TIGR00800">
    <property type="entry name" value="ncs1"/>
    <property type="match status" value="1"/>
</dbReference>
<evidence type="ECO:0000256" key="9">
    <source>
        <dbReference type="SAM" id="MobiDB-lite"/>
    </source>
</evidence>
<dbReference type="Pfam" id="PF02133">
    <property type="entry name" value="Transp_cyt_pur"/>
    <property type="match status" value="1"/>
</dbReference>
<dbReference type="GO" id="GO:0005886">
    <property type="term" value="C:plasma membrane"/>
    <property type="evidence" value="ECO:0007669"/>
    <property type="project" value="TreeGrafter"/>
</dbReference>
<dbReference type="EMBL" id="DQ657234">
    <property type="protein sequence ID" value="ABG43013.1"/>
    <property type="molecule type" value="Genomic_DNA"/>
</dbReference>
<comment type="subcellular location">
    <subcellularLocation>
        <location evidence="1">Membrane</location>
        <topology evidence="1">Multi-pass membrane protein</topology>
    </subcellularLocation>
</comment>
<proteinExistence type="inferred from homology"/>
<evidence type="ECO:0000256" key="7">
    <source>
        <dbReference type="ARBA" id="ARBA00023136"/>
    </source>
</evidence>
<evidence type="ECO:0000256" key="5">
    <source>
        <dbReference type="ARBA" id="ARBA00022692"/>
    </source>
</evidence>
<keyword evidence="4" id="KW-0597">Phosphoprotein</keyword>
<organism evidence="13">
    <name type="scientific">Candida glabrata</name>
    <name type="common">Yeast</name>
    <name type="synonym">Torulopsis glabrata</name>
    <dbReference type="NCBI Taxonomy" id="5478"/>
    <lineage>
        <taxon>Eukaryota</taxon>
        <taxon>Fungi</taxon>
        <taxon>Dikarya</taxon>
        <taxon>Ascomycota</taxon>
        <taxon>Saccharomycotina</taxon>
        <taxon>Saccharomycetes</taxon>
        <taxon>Saccharomycetales</taxon>
        <taxon>Saccharomycetaceae</taxon>
        <taxon>Nakaseomyces</taxon>
    </lineage>
</organism>
<dbReference type="OMA" id="LWLSANM"/>
<sequence>MELNYRNHDHSGSDGSHSNDYELNEVEKQPVEDVKTTNVNTNDFEYDYGDDFTNSSEAATVEETKLKLGFISRLALKMNAETKGVEPVTDEEKTDDSVLNAASMWFSANLVLASYALGALGPIVFRLNFGTSVLTIVFFNMIGLVSVAFFSVFGAEFGLRQMILSRFLVGNVTARVFAAINVVACVGWGVVNTVVAAQLLHIVNQGSHQLPLWGGCLVIVGGTVMVTFFGYSIIHAYERWSWVPNFAVFLVIIARLHKSGQFSNGPWTSGATTAGGVLSFGSAIYGFAAGWTTYAADYTVYMPRTMNKFKIFFFLCAGLAFPLLFTMILGAASAMGAVNNPEWMALYDKDNMGGLTYAILVPNSLHGFGEFCCVLLAMSTIANNIPNMYTIALSVQALYEPFSRVPRVVWTLAGNAAVVGISIPASYYFEGFLENFMDSIGYYLAIYIAISLSEHFIYRRGFKGYNIEDWNNWDRLPIGIAGCSALFVGAFGVALGMSQTYWTGEISRHIGKHGGDIGFELGMSWAFIVFNIVRPLEIKYFGR</sequence>
<dbReference type="VEuPathDB" id="FungiDB:GW608_I00209"/>
<feature type="transmembrane region" description="Helical" evidence="10">
    <location>
        <begin position="133"/>
        <end position="155"/>
    </location>
</feature>
<feature type="transmembrane region" description="Helical" evidence="10">
    <location>
        <begin position="106"/>
        <end position="127"/>
    </location>
</feature>
<evidence type="ECO:0000256" key="4">
    <source>
        <dbReference type="ARBA" id="ARBA00022553"/>
    </source>
</evidence>
<dbReference type="VEuPathDB" id="FungiDB:GVI51_L00451"/>
<keyword evidence="7 8" id="KW-0472">Membrane</keyword>
<dbReference type="EMBL" id="DQ657232">
    <property type="protein sequence ID" value="ABG43011.1"/>
    <property type="molecule type" value="Genomic_DNA"/>
</dbReference>
<evidence type="ECO:0000313" key="15">
    <source>
        <dbReference type="Proteomes" id="UP000054886"/>
    </source>
</evidence>
<reference evidence="14 15" key="2">
    <citation type="submission" date="2015-10" db="EMBL/GenBank/DDBJ databases">
        <title>Draft genomes sequences of Candida glabrata isolates 1A, 1B, 2A, 2B, 3A and 3B.</title>
        <authorList>
            <person name="Haavelsrud O.E."/>
            <person name="Gaustad P."/>
        </authorList>
    </citation>
    <scope>NUCLEOTIDE SEQUENCE [LARGE SCALE GENOMIC DNA]</scope>
    <source>
        <strain evidence="14">910700640</strain>
    </source>
</reference>
<evidence type="ECO:0000256" key="1">
    <source>
        <dbReference type="ARBA" id="ARBA00004141"/>
    </source>
</evidence>
<dbReference type="GO" id="GO:0015856">
    <property type="term" value="P:cytosine transport"/>
    <property type="evidence" value="ECO:0007669"/>
    <property type="project" value="UniProtKB-ARBA"/>
</dbReference>
<dbReference type="PIRSF" id="PIRSF002744">
    <property type="entry name" value="Pur-cyt_permease"/>
    <property type="match status" value="1"/>
</dbReference>
<dbReference type="Proteomes" id="UP000054886">
    <property type="component" value="Unassembled WGS sequence"/>
</dbReference>
<dbReference type="InterPro" id="IPR012681">
    <property type="entry name" value="NCS1"/>
</dbReference>
<feature type="transmembrane region" description="Helical" evidence="10">
    <location>
        <begin position="212"/>
        <end position="233"/>
    </location>
</feature>
<dbReference type="GeneID" id="2890925"/>
<dbReference type="PANTHER" id="PTHR31806:SF1">
    <property type="entry name" value="PURINE-CYTOSINE PERMEASE FCY2-RELATED"/>
    <property type="match status" value="1"/>
</dbReference>
<evidence type="ECO:0000313" key="12">
    <source>
        <dbReference type="EMBL" id="ABG43012.1"/>
    </source>
</evidence>
<dbReference type="EMBL" id="DQ657233">
    <property type="protein sequence ID" value="ABG43012.1"/>
    <property type="molecule type" value="Genomic_DNA"/>
</dbReference>
<evidence type="ECO:0000256" key="6">
    <source>
        <dbReference type="ARBA" id="ARBA00022989"/>
    </source>
</evidence>
<dbReference type="Gene3D" id="1.10.4160.10">
    <property type="entry name" value="Hydantoin permease"/>
    <property type="match status" value="1"/>
</dbReference>
<keyword evidence="5 10" id="KW-0812">Transmembrane</keyword>
<feature type="transmembrane region" description="Helical" evidence="10">
    <location>
        <begin position="277"/>
        <end position="300"/>
    </location>
</feature>
<keyword evidence="6 10" id="KW-1133">Transmembrane helix</keyword>
<evidence type="ECO:0000256" key="10">
    <source>
        <dbReference type="SAM" id="Phobius"/>
    </source>
</evidence>
<dbReference type="EMBL" id="LLZZ01000169">
    <property type="protein sequence ID" value="KTA96690.1"/>
    <property type="molecule type" value="Genomic_DNA"/>
</dbReference>
<dbReference type="VEuPathDB" id="FungiDB:CAGL0L00671g"/>
<dbReference type="FunFam" id="1.10.4160.10:FF:000002">
    <property type="entry name" value="Purine-cytosine permease fcyB"/>
    <property type="match status" value="1"/>
</dbReference>
<feature type="transmembrane region" description="Helical" evidence="10">
    <location>
        <begin position="478"/>
        <end position="497"/>
    </location>
</feature>